<dbReference type="SMART" id="SM00448">
    <property type="entry name" value="REC"/>
    <property type="match status" value="1"/>
</dbReference>
<dbReference type="PANTHER" id="PTHR43228:SF1">
    <property type="entry name" value="TWO-COMPONENT RESPONSE REGULATOR ARR22"/>
    <property type="match status" value="1"/>
</dbReference>
<dbReference type="GO" id="GO:0000160">
    <property type="term" value="P:phosphorelay signal transduction system"/>
    <property type="evidence" value="ECO:0007669"/>
    <property type="project" value="InterPro"/>
</dbReference>
<name>A0A917FLY4_9BACL</name>
<proteinExistence type="predicted"/>
<dbReference type="Gene3D" id="3.40.50.2300">
    <property type="match status" value="1"/>
</dbReference>
<dbReference type="Proteomes" id="UP000637643">
    <property type="component" value="Unassembled WGS sequence"/>
</dbReference>
<feature type="modified residue" description="4-aspartylphosphate" evidence="1">
    <location>
        <position position="53"/>
    </location>
</feature>
<evidence type="ECO:0000313" key="4">
    <source>
        <dbReference type="Proteomes" id="UP000637643"/>
    </source>
</evidence>
<dbReference type="SUPFAM" id="SSF52172">
    <property type="entry name" value="CheY-like"/>
    <property type="match status" value="1"/>
</dbReference>
<gene>
    <name evidence="3" type="ORF">GCM10010912_37440</name>
</gene>
<dbReference type="Pfam" id="PF00072">
    <property type="entry name" value="Response_reg"/>
    <property type="match status" value="1"/>
</dbReference>
<dbReference type="PROSITE" id="PS50110">
    <property type="entry name" value="RESPONSE_REGULATORY"/>
    <property type="match status" value="1"/>
</dbReference>
<sequence length="126" mass="13947">MHKVLVVDDEEILRMLIVDTLEDLEGVELRTAENGRDALDLLAAERFDLVILDYMMPLMTGIEVLGELGDELKQKTAILMLTAKAQEADRNKALAAGARFFMAKPFSPMELMHVVEGILSDSGSNL</sequence>
<keyword evidence="4" id="KW-1185">Reference proteome</keyword>
<dbReference type="InterPro" id="IPR052048">
    <property type="entry name" value="ST_Response_Regulator"/>
</dbReference>
<dbReference type="InterPro" id="IPR011006">
    <property type="entry name" value="CheY-like_superfamily"/>
</dbReference>
<dbReference type="EMBL" id="BMKR01000015">
    <property type="protein sequence ID" value="GGF88761.1"/>
    <property type="molecule type" value="Genomic_DNA"/>
</dbReference>
<protein>
    <recommendedName>
        <fullName evidence="2">Response regulatory domain-containing protein</fullName>
    </recommendedName>
</protein>
<feature type="domain" description="Response regulatory" evidence="2">
    <location>
        <begin position="3"/>
        <end position="119"/>
    </location>
</feature>
<reference evidence="3" key="2">
    <citation type="submission" date="2020-09" db="EMBL/GenBank/DDBJ databases">
        <authorList>
            <person name="Sun Q."/>
            <person name="Zhou Y."/>
        </authorList>
    </citation>
    <scope>NUCLEOTIDE SEQUENCE</scope>
    <source>
        <strain evidence="3">CGMCC 1.16134</strain>
    </source>
</reference>
<organism evidence="3 4">
    <name type="scientific">Paenibacillus albidus</name>
    <dbReference type="NCBI Taxonomy" id="2041023"/>
    <lineage>
        <taxon>Bacteria</taxon>
        <taxon>Bacillati</taxon>
        <taxon>Bacillota</taxon>
        <taxon>Bacilli</taxon>
        <taxon>Bacillales</taxon>
        <taxon>Paenibacillaceae</taxon>
        <taxon>Paenibacillus</taxon>
    </lineage>
</organism>
<dbReference type="InterPro" id="IPR001789">
    <property type="entry name" value="Sig_transdc_resp-reg_receiver"/>
</dbReference>
<accession>A0A917FLY4</accession>
<evidence type="ECO:0000313" key="3">
    <source>
        <dbReference type="EMBL" id="GGF88761.1"/>
    </source>
</evidence>
<evidence type="ECO:0000256" key="1">
    <source>
        <dbReference type="PROSITE-ProRule" id="PRU00169"/>
    </source>
</evidence>
<keyword evidence="1" id="KW-0597">Phosphoprotein</keyword>
<reference evidence="3" key="1">
    <citation type="journal article" date="2014" name="Int. J. Syst. Evol. Microbiol.">
        <title>Complete genome sequence of Corynebacterium casei LMG S-19264T (=DSM 44701T), isolated from a smear-ripened cheese.</title>
        <authorList>
            <consortium name="US DOE Joint Genome Institute (JGI-PGF)"/>
            <person name="Walter F."/>
            <person name="Albersmeier A."/>
            <person name="Kalinowski J."/>
            <person name="Ruckert C."/>
        </authorList>
    </citation>
    <scope>NUCLEOTIDE SEQUENCE</scope>
    <source>
        <strain evidence="3">CGMCC 1.16134</strain>
    </source>
</reference>
<evidence type="ECO:0000259" key="2">
    <source>
        <dbReference type="PROSITE" id="PS50110"/>
    </source>
</evidence>
<comment type="caution">
    <text evidence="3">The sequence shown here is derived from an EMBL/GenBank/DDBJ whole genome shotgun (WGS) entry which is preliminary data.</text>
</comment>
<dbReference type="RefSeq" id="WP_189027532.1">
    <property type="nucleotide sequence ID" value="NZ_BMKR01000015.1"/>
</dbReference>
<dbReference type="PANTHER" id="PTHR43228">
    <property type="entry name" value="TWO-COMPONENT RESPONSE REGULATOR"/>
    <property type="match status" value="1"/>
</dbReference>
<dbReference type="AlphaFoldDB" id="A0A917FLY4"/>